<dbReference type="PANTHER" id="PTHR12843">
    <property type="entry name" value="PROTEIN-LYSINE N-METHYLTRANSFERASE METTL10"/>
    <property type="match status" value="1"/>
</dbReference>
<dbReference type="OMA" id="PTPSFQF"/>
<evidence type="ECO:0000256" key="3">
    <source>
        <dbReference type="ARBA" id="ARBA00022679"/>
    </source>
</evidence>
<dbReference type="InterPro" id="IPR025714">
    <property type="entry name" value="Methyltranfer_dom"/>
</dbReference>
<dbReference type="InterPro" id="IPR029063">
    <property type="entry name" value="SAM-dependent_MTases_sf"/>
</dbReference>
<organism evidence="8 9">
    <name type="scientific">Tribolium castaneum</name>
    <name type="common">Red flour beetle</name>
    <dbReference type="NCBI Taxonomy" id="7070"/>
    <lineage>
        <taxon>Eukaryota</taxon>
        <taxon>Metazoa</taxon>
        <taxon>Ecdysozoa</taxon>
        <taxon>Arthropoda</taxon>
        <taxon>Hexapoda</taxon>
        <taxon>Insecta</taxon>
        <taxon>Pterygota</taxon>
        <taxon>Neoptera</taxon>
        <taxon>Endopterygota</taxon>
        <taxon>Coleoptera</taxon>
        <taxon>Polyphaga</taxon>
        <taxon>Cucujiformia</taxon>
        <taxon>Tenebrionidae</taxon>
        <taxon>Tenebrionidae incertae sedis</taxon>
        <taxon>Tribolium</taxon>
    </lineage>
</organism>
<name>D6WH31_TRICA</name>
<keyword evidence="4 6" id="KW-0949">S-adenosyl-L-methionine</keyword>
<dbReference type="PANTHER" id="PTHR12843:SF5">
    <property type="entry name" value="EEF1A LYSINE METHYLTRANSFERASE 2"/>
    <property type="match status" value="1"/>
</dbReference>
<dbReference type="FunCoup" id="D6WH31">
    <property type="interactions" value="1376"/>
</dbReference>
<dbReference type="GO" id="GO:0016279">
    <property type="term" value="F:protein-lysine N-methyltransferase activity"/>
    <property type="evidence" value="ECO:0000318"/>
    <property type="project" value="GO_Central"/>
</dbReference>
<evidence type="ECO:0000313" key="8">
    <source>
        <dbReference type="EMBL" id="EFA00625.1"/>
    </source>
</evidence>
<reference evidence="8 9" key="1">
    <citation type="journal article" date="2008" name="Nature">
        <title>The genome of the model beetle and pest Tribolium castaneum.</title>
        <authorList>
            <consortium name="Tribolium Genome Sequencing Consortium"/>
            <person name="Richards S."/>
            <person name="Gibbs R.A."/>
            <person name="Weinstock G.M."/>
            <person name="Brown S.J."/>
            <person name="Denell R."/>
            <person name="Beeman R.W."/>
            <person name="Gibbs R."/>
            <person name="Beeman R.W."/>
            <person name="Brown S.J."/>
            <person name="Bucher G."/>
            <person name="Friedrich M."/>
            <person name="Grimmelikhuijzen C.J."/>
            <person name="Klingler M."/>
            <person name="Lorenzen M."/>
            <person name="Richards S."/>
            <person name="Roth S."/>
            <person name="Schroder R."/>
            <person name="Tautz D."/>
            <person name="Zdobnov E.M."/>
            <person name="Muzny D."/>
            <person name="Gibbs R.A."/>
            <person name="Weinstock G.M."/>
            <person name="Attaway T."/>
            <person name="Bell S."/>
            <person name="Buhay C.J."/>
            <person name="Chandrabose M.N."/>
            <person name="Chavez D."/>
            <person name="Clerk-Blankenburg K.P."/>
            <person name="Cree A."/>
            <person name="Dao M."/>
            <person name="Davis C."/>
            <person name="Chacko J."/>
            <person name="Dinh H."/>
            <person name="Dugan-Rocha S."/>
            <person name="Fowler G."/>
            <person name="Garner T.T."/>
            <person name="Garnes J."/>
            <person name="Gnirke A."/>
            <person name="Hawes A."/>
            <person name="Hernandez J."/>
            <person name="Hines S."/>
            <person name="Holder M."/>
            <person name="Hume J."/>
            <person name="Jhangiani S.N."/>
            <person name="Joshi V."/>
            <person name="Khan Z.M."/>
            <person name="Jackson L."/>
            <person name="Kovar C."/>
            <person name="Kowis A."/>
            <person name="Lee S."/>
            <person name="Lewis L.R."/>
            <person name="Margolis J."/>
            <person name="Morgan M."/>
            <person name="Nazareth L.V."/>
            <person name="Nguyen N."/>
            <person name="Okwuonu G."/>
            <person name="Parker D."/>
            <person name="Richards S."/>
            <person name="Ruiz S.J."/>
            <person name="Santibanez J."/>
            <person name="Savard J."/>
            <person name="Scherer S.E."/>
            <person name="Schneider B."/>
            <person name="Sodergren E."/>
            <person name="Tautz D."/>
            <person name="Vattahil S."/>
            <person name="Villasana D."/>
            <person name="White C.S."/>
            <person name="Wright R."/>
            <person name="Park Y."/>
            <person name="Beeman R.W."/>
            <person name="Lord J."/>
            <person name="Oppert B."/>
            <person name="Lorenzen M."/>
            <person name="Brown S."/>
            <person name="Wang L."/>
            <person name="Savard J."/>
            <person name="Tautz D."/>
            <person name="Richards S."/>
            <person name="Weinstock G."/>
            <person name="Gibbs R.A."/>
            <person name="Liu Y."/>
            <person name="Worley K."/>
            <person name="Weinstock G."/>
            <person name="Elsik C.G."/>
            <person name="Reese J.T."/>
            <person name="Elhaik E."/>
            <person name="Landan G."/>
            <person name="Graur D."/>
            <person name="Arensburger P."/>
            <person name="Atkinson P."/>
            <person name="Beeman R.W."/>
            <person name="Beidler J."/>
            <person name="Brown S.J."/>
            <person name="Demuth J.P."/>
            <person name="Drury D.W."/>
            <person name="Du Y.Z."/>
            <person name="Fujiwara H."/>
            <person name="Lorenzen M."/>
            <person name="Maselli V."/>
            <person name="Osanai M."/>
            <person name="Park Y."/>
            <person name="Robertson H.M."/>
            <person name="Tu Z."/>
            <person name="Wang J.J."/>
            <person name="Wang S."/>
            <person name="Richards S."/>
            <person name="Song H."/>
            <person name="Zhang L."/>
            <person name="Sodergren E."/>
            <person name="Werner D."/>
            <person name="Stanke M."/>
            <person name="Morgenstern B."/>
            <person name="Solovyev V."/>
            <person name="Kosarev P."/>
            <person name="Brown G."/>
            <person name="Chen H.C."/>
            <person name="Ermolaeva O."/>
            <person name="Hlavina W."/>
            <person name="Kapustin Y."/>
            <person name="Kiryutin B."/>
            <person name="Kitts P."/>
            <person name="Maglott D."/>
            <person name="Pruitt K."/>
            <person name="Sapojnikov V."/>
            <person name="Souvorov A."/>
            <person name="Mackey A.J."/>
            <person name="Waterhouse R.M."/>
            <person name="Wyder S."/>
            <person name="Zdobnov E.M."/>
            <person name="Zdobnov E.M."/>
            <person name="Wyder S."/>
            <person name="Kriventseva E.V."/>
            <person name="Kadowaki T."/>
            <person name="Bork P."/>
            <person name="Aranda M."/>
            <person name="Bao R."/>
            <person name="Beermann A."/>
            <person name="Berns N."/>
            <person name="Bolognesi R."/>
            <person name="Bonneton F."/>
            <person name="Bopp D."/>
            <person name="Brown S.J."/>
            <person name="Bucher G."/>
            <person name="Butts T."/>
            <person name="Chaumot A."/>
            <person name="Denell R.E."/>
            <person name="Ferrier D.E."/>
            <person name="Friedrich M."/>
            <person name="Gordon C.M."/>
            <person name="Jindra M."/>
            <person name="Klingler M."/>
            <person name="Lan Q."/>
            <person name="Lattorff H.M."/>
            <person name="Laudet V."/>
            <person name="von Levetsow C."/>
            <person name="Liu Z."/>
            <person name="Lutz R."/>
            <person name="Lynch J.A."/>
            <person name="da Fonseca R.N."/>
            <person name="Posnien N."/>
            <person name="Reuter R."/>
            <person name="Roth S."/>
            <person name="Savard J."/>
            <person name="Schinko J.B."/>
            <person name="Schmitt C."/>
            <person name="Schoppmeier M."/>
            <person name="Schroder R."/>
            <person name="Shippy T.D."/>
            <person name="Simonnet F."/>
            <person name="Marques-Souza H."/>
            <person name="Tautz D."/>
            <person name="Tomoyasu Y."/>
            <person name="Trauner J."/>
            <person name="Van der Zee M."/>
            <person name="Vervoort M."/>
            <person name="Wittkopp N."/>
            <person name="Wimmer E.A."/>
            <person name="Yang X."/>
            <person name="Jones A.K."/>
            <person name="Sattelle D.B."/>
            <person name="Ebert P.R."/>
            <person name="Nelson D."/>
            <person name="Scott J.G."/>
            <person name="Beeman R.W."/>
            <person name="Muthukrishnan S."/>
            <person name="Kramer K.J."/>
            <person name="Arakane Y."/>
            <person name="Beeman R.W."/>
            <person name="Zhu Q."/>
            <person name="Hogenkamp D."/>
            <person name="Dixit R."/>
            <person name="Oppert B."/>
            <person name="Jiang H."/>
            <person name="Zou Z."/>
            <person name="Marshall J."/>
            <person name="Elpidina E."/>
            <person name="Vinokurov K."/>
            <person name="Oppert C."/>
            <person name="Zou Z."/>
            <person name="Evans J."/>
            <person name="Lu Z."/>
            <person name="Zhao P."/>
            <person name="Sumathipala N."/>
            <person name="Altincicek B."/>
            <person name="Vilcinskas A."/>
            <person name="Williams M."/>
            <person name="Hultmark D."/>
            <person name="Hetru C."/>
            <person name="Jiang H."/>
            <person name="Grimmelikhuijzen C.J."/>
            <person name="Hauser F."/>
            <person name="Cazzamali G."/>
            <person name="Williamson M."/>
            <person name="Park Y."/>
            <person name="Li B."/>
            <person name="Tanaka Y."/>
            <person name="Predel R."/>
            <person name="Neupert S."/>
            <person name="Schachtner J."/>
            <person name="Verleyen P."/>
            <person name="Raible F."/>
            <person name="Bork P."/>
            <person name="Friedrich M."/>
            <person name="Walden K.K."/>
            <person name="Robertson H.M."/>
            <person name="Angeli S."/>
            <person name="Foret S."/>
            <person name="Bucher G."/>
            <person name="Schuetz S."/>
            <person name="Maleszka R."/>
            <person name="Wimmer E.A."/>
            <person name="Beeman R.W."/>
            <person name="Lorenzen M."/>
            <person name="Tomoyasu Y."/>
            <person name="Miller S.C."/>
            <person name="Grossmann D."/>
            <person name="Bucher G."/>
        </authorList>
    </citation>
    <scope>NUCLEOTIDE SEQUENCE [LARGE SCALE GENOMIC DNA]</scope>
    <source>
        <strain evidence="8 9">Georgia GA2</strain>
    </source>
</reference>
<dbReference type="SUPFAM" id="SSF53335">
    <property type="entry name" value="S-adenosyl-L-methionine-dependent methyltransferases"/>
    <property type="match status" value="1"/>
</dbReference>
<protein>
    <recommendedName>
        <fullName evidence="6">Protein-lysine N-methyltransferase TcasGA2_TC003501</fullName>
        <ecNumber evidence="6">2.1.1.-</ecNumber>
    </recommendedName>
</protein>
<evidence type="ECO:0000313" key="9">
    <source>
        <dbReference type="Proteomes" id="UP000007266"/>
    </source>
</evidence>
<keyword evidence="1 6" id="KW-0963">Cytoplasm</keyword>
<evidence type="ECO:0000256" key="4">
    <source>
        <dbReference type="ARBA" id="ARBA00022691"/>
    </source>
</evidence>
<evidence type="ECO:0000256" key="5">
    <source>
        <dbReference type="ARBA" id="ARBA00023242"/>
    </source>
</evidence>
<keyword evidence="2 6" id="KW-0489">Methyltransferase</keyword>
<dbReference type="PhylomeDB" id="D6WH31"/>
<accession>D6WH31</accession>
<dbReference type="AlphaFoldDB" id="D6WH31"/>
<dbReference type="CDD" id="cd02440">
    <property type="entry name" value="AdoMet_MTases"/>
    <property type="match status" value="1"/>
</dbReference>
<evidence type="ECO:0000256" key="6">
    <source>
        <dbReference type="HAMAP-Rule" id="MF_03188"/>
    </source>
</evidence>
<dbReference type="GO" id="GO:0032259">
    <property type="term" value="P:methylation"/>
    <property type="evidence" value="ECO:0007669"/>
    <property type="project" value="UniProtKB-KW"/>
</dbReference>
<evidence type="ECO:0000259" key="7">
    <source>
        <dbReference type="Pfam" id="PF13847"/>
    </source>
</evidence>
<comment type="function">
    <text evidence="6">S-adenosyl-L-methionine-dependent protein-lysine N-methyltransferase that methylates elongation factor 1-alpha.</text>
</comment>
<dbReference type="eggNOG" id="KOG1271">
    <property type="taxonomic scope" value="Eukaryota"/>
</dbReference>
<dbReference type="FunFam" id="3.40.50.150:FF:000172">
    <property type="entry name" value="EEF1A lysine methyltransferase 2"/>
    <property type="match status" value="1"/>
</dbReference>
<dbReference type="Gene3D" id="3.40.50.150">
    <property type="entry name" value="Vaccinia Virus protein VP39"/>
    <property type="match status" value="1"/>
</dbReference>
<dbReference type="EC" id="2.1.1.-" evidence="6"/>
<dbReference type="InParanoid" id="D6WH31"/>
<keyword evidence="3 6" id="KW-0808">Transferase</keyword>
<comment type="similarity">
    <text evidence="6">Belongs to the class I-like SAM-binding methyltransferase superfamily. EFM4 family.</text>
</comment>
<dbReference type="InterPro" id="IPR026635">
    <property type="entry name" value="Efm4/METTL10"/>
</dbReference>
<dbReference type="HOGENOM" id="CLU_044783_2_1_1"/>
<reference evidence="8 9" key="2">
    <citation type="journal article" date="2010" name="Nucleic Acids Res.">
        <title>BeetleBase in 2010: revisions to provide comprehensive genomic information for Tribolium castaneum.</title>
        <authorList>
            <person name="Kim H.S."/>
            <person name="Murphy T."/>
            <person name="Xia J."/>
            <person name="Caragea D."/>
            <person name="Park Y."/>
            <person name="Beeman R.W."/>
            <person name="Lorenzen M.D."/>
            <person name="Butcher S."/>
            <person name="Manak J.R."/>
            <person name="Brown S.J."/>
        </authorList>
    </citation>
    <scope>GENOME REANNOTATION</scope>
    <source>
        <strain evidence="8 9">Georgia GA2</strain>
    </source>
</reference>
<dbReference type="GO" id="GO:0005737">
    <property type="term" value="C:cytoplasm"/>
    <property type="evidence" value="ECO:0000318"/>
    <property type="project" value="GO_Central"/>
</dbReference>
<comment type="subcellular location">
    <subcellularLocation>
        <location evidence="6">Cytoplasm</location>
    </subcellularLocation>
</comment>
<dbReference type="KEGG" id="tca:663774"/>
<sequence length="210" mass="24196">MEELQESELGSQEYWDNRYKEEIENFQDHGDPGEIWFGEDTVERLIKWIEKNETATKESKILDVGCGNGMFLIELATEGYTNLFGVDYSKDAITLAKSIAQKQGFEIQYSECDILEHLDGQFDIIHDKGTYDAISLNANIKEFRGKYLENVHKALDPNGFFIITTCNWTKDELNEHFRNHFVCVDNIPTPQFQFGGKTGNTVTSLVYRKI</sequence>
<dbReference type="EMBL" id="KQ971321">
    <property type="protein sequence ID" value="EFA00625.1"/>
    <property type="molecule type" value="Genomic_DNA"/>
</dbReference>
<dbReference type="Proteomes" id="UP000007266">
    <property type="component" value="Linkage group 3"/>
</dbReference>
<proteinExistence type="inferred from homology"/>
<dbReference type="HAMAP" id="MF_03188">
    <property type="entry name" value="Methyltr_EFM4"/>
    <property type="match status" value="1"/>
</dbReference>
<evidence type="ECO:0000256" key="2">
    <source>
        <dbReference type="ARBA" id="ARBA00022603"/>
    </source>
</evidence>
<dbReference type="STRING" id="7070.D6WH31"/>
<gene>
    <name evidence="8" type="primary">GLEAN_03501</name>
    <name evidence="8" type="ORF">TcasGA2_TC003501</name>
</gene>
<dbReference type="Pfam" id="PF13847">
    <property type="entry name" value="Methyltransf_31"/>
    <property type="match status" value="1"/>
</dbReference>
<keyword evidence="9" id="KW-1185">Reference proteome</keyword>
<feature type="domain" description="Methyltransferase" evidence="7">
    <location>
        <begin position="56"/>
        <end position="185"/>
    </location>
</feature>
<evidence type="ECO:0000256" key="1">
    <source>
        <dbReference type="ARBA" id="ARBA00022490"/>
    </source>
</evidence>
<keyword evidence="5" id="KW-0539">Nucleus</keyword>